<dbReference type="Proteomes" id="UP000828048">
    <property type="component" value="Chromosome 12"/>
</dbReference>
<dbReference type="EMBL" id="CM037162">
    <property type="protein sequence ID" value="KAH7862200.1"/>
    <property type="molecule type" value="Genomic_DNA"/>
</dbReference>
<keyword evidence="2" id="KW-1185">Reference proteome</keyword>
<name>A0ACB7Z991_9ERIC</name>
<organism evidence="1 2">
    <name type="scientific">Vaccinium darrowii</name>
    <dbReference type="NCBI Taxonomy" id="229202"/>
    <lineage>
        <taxon>Eukaryota</taxon>
        <taxon>Viridiplantae</taxon>
        <taxon>Streptophyta</taxon>
        <taxon>Embryophyta</taxon>
        <taxon>Tracheophyta</taxon>
        <taxon>Spermatophyta</taxon>
        <taxon>Magnoliopsida</taxon>
        <taxon>eudicotyledons</taxon>
        <taxon>Gunneridae</taxon>
        <taxon>Pentapetalae</taxon>
        <taxon>asterids</taxon>
        <taxon>Ericales</taxon>
        <taxon>Ericaceae</taxon>
        <taxon>Vaccinioideae</taxon>
        <taxon>Vaccinieae</taxon>
        <taxon>Vaccinium</taxon>
    </lineage>
</organism>
<protein>
    <submittedName>
        <fullName evidence="1">Uncharacterized protein</fullName>
    </submittedName>
</protein>
<comment type="caution">
    <text evidence="1">The sequence shown here is derived from an EMBL/GenBank/DDBJ whole genome shotgun (WGS) entry which is preliminary data.</text>
</comment>
<sequence>MLPLIGNCRSLCVNSGSSLAQTKYEAQIYSQCNIYEAGQKKKTFEYYTEKVADKEEAKSGLIRSEGDLFLKGAQACLLTVVGGECVFHPSEFYPAWTMETASDSLKTVLQVCFSWQSLARPQEQGAVA</sequence>
<evidence type="ECO:0000313" key="1">
    <source>
        <dbReference type="EMBL" id="KAH7862200.1"/>
    </source>
</evidence>
<proteinExistence type="predicted"/>
<gene>
    <name evidence="1" type="ORF">Vadar_001367</name>
</gene>
<evidence type="ECO:0000313" key="2">
    <source>
        <dbReference type="Proteomes" id="UP000828048"/>
    </source>
</evidence>
<reference evidence="1 2" key="1">
    <citation type="journal article" date="2021" name="Hortic Res">
        <title>High-quality reference genome and annotation aids understanding of berry development for evergreen blueberry (Vaccinium darrowii).</title>
        <authorList>
            <person name="Yu J."/>
            <person name="Hulse-Kemp A.M."/>
            <person name="Babiker E."/>
            <person name="Staton M."/>
        </authorList>
    </citation>
    <scope>NUCLEOTIDE SEQUENCE [LARGE SCALE GENOMIC DNA]</scope>
    <source>
        <strain evidence="2">cv. NJ 8807/NJ 8810</strain>
        <tissue evidence="1">Young leaf</tissue>
    </source>
</reference>
<accession>A0ACB7Z991</accession>